<evidence type="ECO:0000313" key="2">
    <source>
        <dbReference type="Proteomes" id="UP000323930"/>
    </source>
</evidence>
<dbReference type="RefSeq" id="WP_148539754.1">
    <property type="nucleotide sequence ID" value="NZ_VSDQ01000163.1"/>
</dbReference>
<dbReference type="AlphaFoldDB" id="A0A5D0JB94"/>
<keyword evidence="2" id="KW-1185">Reference proteome</keyword>
<name>A0A5D0JB94_9FLAO</name>
<comment type="caution">
    <text evidence="1">The sequence shown here is derived from an EMBL/GenBank/DDBJ whole genome shotgun (WGS) entry which is preliminary data.</text>
</comment>
<sequence length="542" mass="60997">MKKIYLIAVVLITAFWGCQDDDYDKPNSFSDVGFYHSLGQGALEINVFDKITFANLSQNYSFHEWTIDEGNFFIEGPFTFRDSSEIYEQRIINPGDTTSQEKTITVYFKQSGQQKVRLFNIFDEYVEFRGFSWDRGGEYIQAAENVAGKWVIDTTLTVKVYDTIVPEIEVRQAGALLDLTTTDTIYVEAGDDLEFTDKTTIGEPTNRFWFIRTPPVDGVEPETVASSNQEVANIVFKKLGVYQGGVTVSRTGQNIPGDSDRLIIQRPFKVIPSSKPFVLTGNIAEQEDETIRVPFNGEFTPFFNKEAFFEVKVNDVVFPISSVAVNADDATFLDIVLEDPIYRPDVITVSLLDGSGIESTDTRTPVSFTDEPVVMHDVNLLPAALANVEDGAFQGDDSWRAWWSNDGTVESSQEQAANGTTSIKTIIAPGQGRVEVGCDFSQPIILDPDANYIFKYKRFIDASSTLNGATSGFWFIQNWAQQGWSNFNGETLGQWNEKTIIIKQSQPISQIYFRAIWDNGDKNSTATIYYDDFYLVKEEIRP</sequence>
<dbReference type="OrthoDB" id="9800955at2"/>
<dbReference type="Gene3D" id="2.60.120.260">
    <property type="entry name" value="Galactose-binding domain-like"/>
    <property type="match status" value="1"/>
</dbReference>
<protein>
    <submittedName>
        <fullName evidence="1">Uncharacterized protein</fullName>
    </submittedName>
</protein>
<dbReference type="EMBL" id="VSDQ01000163">
    <property type="protein sequence ID" value="TYA92148.1"/>
    <property type="molecule type" value="Genomic_DNA"/>
</dbReference>
<gene>
    <name evidence="1" type="ORF">FUA24_01580</name>
</gene>
<organism evidence="1 2">
    <name type="scientific">Seonamhaeicola marinus</name>
    <dbReference type="NCBI Taxonomy" id="1912246"/>
    <lineage>
        <taxon>Bacteria</taxon>
        <taxon>Pseudomonadati</taxon>
        <taxon>Bacteroidota</taxon>
        <taxon>Flavobacteriia</taxon>
        <taxon>Flavobacteriales</taxon>
        <taxon>Flavobacteriaceae</taxon>
    </lineage>
</organism>
<dbReference type="Proteomes" id="UP000323930">
    <property type="component" value="Unassembled WGS sequence"/>
</dbReference>
<evidence type="ECO:0000313" key="1">
    <source>
        <dbReference type="EMBL" id="TYA92148.1"/>
    </source>
</evidence>
<reference evidence="1 2" key="1">
    <citation type="submission" date="2019-08" db="EMBL/GenBank/DDBJ databases">
        <title>Seonamhaeicola sediminis sp. nov., isolated from marine sediment.</title>
        <authorList>
            <person name="Cao W.R."/>
        </authorList>
    </citation>
    <scope>NUCLEOTIDE SEQUENCE [LARGE SCALE GENOMIC DNA]</scope>
    <source>
        <strain evidence="1 2">B011</strain>
    </source>
</reference>
<accession>A0A5D0JB94</accession>
<proteinExistence type="predicted"/>